<name>A0ACA9LJZ1_9GLOM</name>
<organism evidence="1 2">
    <name type="scientific">Racocetra persica</name>
    <dbReference type="NCBI Taxonomy" id="160502"/>
    <lineage>
        <taxon>Eukaryota</taxon>
        <taxon>Fungi</taxon>
        <taxon>Fungi incertae sedis</taxon>
        <taxon>Mucoromycota</taxon>
        <taxon>Glomeromycotina</taxon>
        <taxon>Glomeromycetes</taxon>
        <taxon>Diversisporales</taxon>
        <taxon>Gigasporaceae</taxon>
        <taxon>Racocetra</taxon>
    </lineage>
</organism>
<feature type="non-terminal residue" evidence="1">
    <location>
        <position position="1"/>
    </location>
</feature>
<proteinExistence type="predicted"/>
<accession>A0ACA9LJZ1</accession>
<reference evidence="1" key="1">
    <citation type="submission" date="2021-06" db="EMBL/GenBank/DDBJ databases">
        <authorList>
            <person name="Kallberg Y."/>
            <person name="Tangrot J."/>
            <person name="Rosling A."/>
        </authorList>
    </citation>
    <scope>NUCLEOTIDE SEQUENCE</scope>
    <source>
        <strain evidence="1">MA461A</strain>
    </source>
</reference>
<gene>
    <name evidence="1" type="ORF">RPERSI_LOCUS3131</name>
</gene>
<keyword evidence="2" id="KW-1185">Reference proteome</keyword>
<dbReference type="Proteomes" id="UP000789920">
    <property type="component" value="Unassembled WGS sequence"/>
</dbReference>
<protein>
    <submittedName>
        <fullName evidence="1">2331_t:CDS:1</fullName>
    </submittedName>
</protein>
<dbReference type="EMBL" id="CAJVQC010003686">
    <property type="protein sequence ID" value="CAG8530826.1"/>
    <property type="molecule type" value="Genomic_DNA"/>
</dbReference>
<comment type="caution">
    <text evidence="1">The sequence shown here is derived from an EMBL/GenBank/DDBJ whole genome shotgun (WGS) entry which is preliminary data.</text>
</comment>
<evidence type="ECO:0000313" key="2">
    <source>
        <dbReference type="Proteomes" id="UP000789920"/>
    </source>
</evidence>
<sequence>PFVTEIEQLEKEIVMNILGNRSLIIASLGAVTADLSQGNNLTRVKRHGAIRGCRTYNIVKNS</sequence>
<evidence type="ECO:0000313" key="1">
    <source>
        <dbReference type="EMBL" id="CAG8530826.1"/>
    </source>
</evidence>